<proteinExistence type="predicted"/>
<evidence type="ECO:0000313" key="1">
    <source>
        <dbReference type="EMBL" id="CZT49469.1"/>
    </source>
</evidence>
<sequence length="35" mass="3979">MTCRFIIRSDYKYAGPDVSPAQFPEAIADRLDAIF</sequence>
<dbReference type="AlphaFoldDB" id="A0A1E1MK47"/>
<gene>
    <name evidence="1" type="ORF">RSE6_10322</name>
</gene>
<keyword evidence="2" id="KW-1185">Reference proteome</keyword>
<dbReference type="EMBL" id="FJVC01000377">
    <property type="protein sequence ID" value="CZT49469.1"/>
    <property type="molecule type" value="Genomic_DNA"/>
</dbReference>
<name>A0A1E1MK47_RHYSE</name>
<reference evidence="2" key="1">
    <citation type="submission" date="2016-03" db="EMBL/GenBank/DDBJ databases">
        <authorList>
            <person name="Guldener U."/>
        </authorList>
    </citation>
    <scope>NUCLEOTIDE SEQUENCE [LARGE SCALE GENOMIC DNA]</scope>
</reference>
<protein>
    <submittedName>
        <fullName evidence="1">Uncharacterized protein</fullName>
    </submittedName>
</protein>
<evidence type="ECO:0000313" key="2">
    <source>
        <dbReference type="Proteomes" id="UP000177625"/>
    </source>
</evidence>
<organism evidence="1 2">
    <name type="scientific">Rhynchosporium secalis</name>
    <name type="common">Barley scald fungus</name>
    <dbReference type="NCBI Taxonomy" id="38038"/>
    <lineage>
        <taxon>Eukaryota</taxon>
        <taxon>Fungi</taxon>
        <taxon>Dikarya</taxon>
        <taxon>Ascomycota</taxon>
        <taxon>Pezizomycotina</taxon>
        <taxon>Leotiomycetes</taxon>
        <taxon>Helotiales</taxon>
        <taxon>Ploettnerulaceae</taxon>
        <taxon>Rhynchosporium</taxon>
    </lineage>
</organism>
<accession>A0A1E1MK47</accession>
<dbReference type="Proteomes" id="UP000177625">
    <property type="component" value="Unassembled WGS sequence"/>
</dbReference>